<gene>
    <name evidence="1" type="ORF">AN640_04020</name>
</gene>
<name>A0ACC8XIT2_9FIRM</name>
<proteinExistence type="predicted"/>
<evidence type="ECO:0000313" key="2">
    <source>
        <dbReference type="Proteomes" id="UP000188637"/>
    </source>
</evidence>
<organism evidence="1 2">
    <name type="scientific">Candidatus Epulonipiscium fishelsonii</name>
    <dbReference type="NCBI Taxonomy" id="77094"/>
    <lineage>
        <taxon>Bacteria</taxon>
        <taxon>Bacillati</taxon>
        <taxon>Bacillota</taxon>
        <taxon>Clostridia</taxon>
        <taxon>Lachnospirales</taxon>
        <taxon>Lachnospiraceae</taxon>
        <taxon>Candidatus Epulonipiscium</taxon>
    </lineage>
</organism>
<evidence type="ECO:0000313" key="1">
    <source>
        <dbReference type="EMBL" id="ONI45904.1"/>
    </source>
</evidence>
<dbReference type="EMBL" id="LJHD01000042">
    <property type="protein sequence ID" value="ONI45904.1"/>
    <property type="molecule type" value="Genomic_DNA"/>
</dbReference>
<accession>A0ACC8XIT2</accession>
<sequence length="366" mass="42647">MKLKLFISFLVMSVMTGYGYSVMRAEEDADLPPIISSNHYELDTLTLSETGKEIETKIESIIDDLKNEHLTTEKTTLNATSTGELTEIFIKRNINKNDKYEEQSNRLLGTYKEILDMISNEFEAEKIFEENKINQSKGNNKGWAATIIEQPKSFFELESTIANDYNLQYLVVLNVDNQLIEIQYDLDVEKSLIDYESLTILLYHTDSNEKYVQQINDKILVDKLYLTATEFEDDILKTIEYTNQDLLSDVFYKKRFDEDPHILSVPMRFYLSFDDDKVDMISVHICDAYEDGKLIPMLAITEAEETMLKNMMDYANIDKLSQDKILTQFKQDIQNPTSKHSTLDNYGYNTYYVSDYEGYFKIDIIL</sequence>
<reference evidence="1" key="1">
    <citation type="submission" date="2016-08" db="EMBL/GenBank/DDBJ databases">
        <authorList>
            <person name="Ngugi D.K."/>
            <person name="Miyake S."/>
            <person name="Stingl U."/>
        </authorList>
    </citation>
    <scope>NUCLEOTIDE SEQUENCE</scope>
    <source>
        <strain evidence="1">SCG-D08WGA-EpuloA1</strain>
    </source>
</reference>
<protein>
    <submittedName>
        <fullName evidence="1">Uncharacterized protein</fullName>
    </submittedName>
</protein>
<keyword evidence="2" id="KW-1185">Reference proteome</keyword>
<dbReference type="Proteomes" id="UP000188637">
    <property type="component" value="Unassembled WGS sequence"/>
</dbReference>
<comment type="caution">
    <text evidence="1">The sequence shown here is derived from an EMBL/GenBank/DDBJ whole genome shotgun (WGS) entry which is preliminary data.</text>
</comment>